<dbReference type="GO" id="GO:0000785">
    <property type="term" value="C:chromatin"/>
    <property type="evidence" value="ECO:0007669"/>
    <property type="project" value="TreeGrafter"/>
</dbReference>
<dbReference type="EMBL" id="CAJOBA010005506">
    <property type="protein sequence ID" value="CAF3745706.1"/>
    <property type="molecule type" value="Genomic_DNA"/>
</dbReference>
<evidence type="ECO:0000313" key="5">
    <source>
        <dbReference type="EMBL" id="CAF0974549.1"/>
    </source>
</evidence>
<dbReference type="Gene3D" id="3.90.70.80">
    <property type="match status" value="1"/>
</dbReference>
<accession>A0A8S2DJB4</accession>
<comment type="similarity">
    <text evidence="1">Belongs to the vertnin family.</text>
</comment>
<gene>
    <name evidence="5" type="ORF">OVA965_LOCUS13276</name>
    <name evidence="6" type="ORF">TMI583_LOCUS13279</name>
</gene>
<protein>
    <recommendedName>
        <fullName evidence="2">Vertnin</fullName>
    </recommendedName>
</protein>
<evidence type="ECO:0000256" key="2">
    <source>
        <dbReference type="ARBA" id="ARBA00020188"/>
    </source>
</evidence>
<name>A0A8S2DJB4_9BILA</name>
<evidence type="ECO:0000313" key="6">
    <source>
        <dbReference type="EMBL" id="CAF3745706.1"/>
    </source>
</evidence>
<dbReference type="CDD" id="cd22791">
    <property type="entry name" value="OTU_VRTN"/>
    <property type="match status" value="1"/>
</dbReference>
<dbReference type="PANTHER" id="PTHR16081:SF0">
    <property type="entry name" value="VERTNIN"/>
    <property type="match status" value="1"/>
</dbReference>
<dbReference type="InterPro" id="IPR047273">
    <property type="entry name" value="VRTN_OTU_dom"/>
</dbReference>
<dbReference type="Proteomes" id="UP000677228">
    <property type="component" value="Unassembled WGS sequence"/>
</dbReference>
<dbReference type="PROSITE" id="PS50802">
    <property type="entry name" value="OTU"/>
    <property type="match status" value="1"/>
</dbReference>
<proteinExistence type="inferred from homology"/>
<dbReference type="InterPro" id="IPR038822">
    <property type="entry name" value="Vertnin-like"/>
</dbReference>
<feature type="domain" description="OTU" evidence="4">
    <location>
        <begin position="76"/>
        <end position="225"/>
    </location>
</feature>
<reference evidence="5" key="1">
    <citation type="submission" date="2021-02" db="EMBL/GenBank/DDBJ databases">
        <authorList>
            <person name="Nowell W R."/>
        </authorList>
    </citation>
    <scope>NUCLEOTIDE SEQUENCE</scope>
</reference>
<dbReference type="Proteomes" id="UP000682733">
    <property type="component" value="Unassembled WGS sequence"/>
</dbReference>
<organism evidence="5 7">
    <name type="scientific">Didymodactylos carnosus</name>
    <dbReference type="NCBI Taxonomy" id="1234261"/>
    <lineage>
        <taxon>Eukaryota</taxon>
        <taxon>Metazoa</taxon>
        <taxon>Spiralia</taxon>
        <taxon>Gnathifera</taxon>
        <taxon>Rotifera</taxon>
        <taxon>Eurotatoria</taxon>
        <taxon>Bdelloidea</taxon>
        <taxon>Philodinida</taxon>
        <taxon>Philodinidae</taxon>
        <taxon>Didymodactylos</taxon>
    </lineage>
</organism>
<dbReference type="AlphaFoldDB" id="A0A8S2DJB4"/>
<evidence type="ECO:0000256" key="1">
    <source>
        <dbReference type="ARBA" id="ARBA00007290"/>
    </source>
</evidence>
<evidence type="ECO:0000259" key="4">
    <source>
        <dbReference type="PROSITE" id="PS50802"/>
    </source>
</evidence>
<sequence>MEGVRYCVKIVYIAKLKDFGADYDAIKSKNLDISRIINTFTIAAEPVTEFNPTDYEIDELSRNLLLSHPNPAIHKLVPISVNGDDDCLFYTLQVFYPDMSIEELRLRSISELCSHENYHASVVNGALDLVDDTNVDNHVKRILNNGQYGGVLTLSALSSVFEREIQSIYPDINENDEYFGLLNRSFYPRPYLKAVSSPLIIMWSGAEPQTGHIWRANHFVPLLSSTENQDHSTCATTHNNYPSSIKLHPLIGVECDLEKQHELSEENYSISNKKINISRFVFHDASHVINQIFNVENENIIDTVPQKVIHRSTQFIIKFTEENKQSVGKDGQGAWIQDRSVETLFVMDKSPGTHRVVRKNEHGQHYYNERKGRQYMPNIVNEKDIIKLRRIYAMNKSDSNLRRMLCYTTKNFDTEHLPVYLQYIFVEPSKQSAEKLLIKPHGNSTKLTRSFTSTLPSVITSIQEKFLESNKPGAVYKQLVECAETTTMPLLTTVRDKKQVYNSKQRNLTSAEEFLAVMRRLEKNDGPIAHFSMNRGESPILILSYDHQIKELQRSCTRKYEHIPPSALFTVHMGPTMIHYGNKSECYEQLLNYIKEQMNGQYPLIIGSDTASEITKAVSKSCVRFEYDSRIWSSKSQSERAQIIRDYYAYQLPIRQPTTDFNITDTAGRKPGKKSIRGTTTTIRSSRNKKKVL</sequence>
<dbReference type="PANTHER" id="PTHR16081">
    <property type="entry name" value="VERTNIN"/>
    <property type="match status" value="1"/>
</dbReference>
<comment type="caution">
    <text evidence="5">The sequence shown here is derived from an EMBL/GenBank/DDBJ whole genome shotgun (WGS) entry which is preliminary data.</text>
</comment>
<evidence type="ECO:0000256" key="3">
    <source>
        <dbReference type="SAM" id="MobiDB-lite"/>
    </source>
</evidence>
<dbReference type="GO" id="GO:0006357">
    <property type="term" value="P:regulation of transcription by RNA polymerase II"/>
    <property type="evidence" value="ECO:0007669"/>
    <property type="project" value="TreeGrafter"/>
</dbReference>
<evidence type="ECO:0000313" key="7">
    <source>
        <dbReference type="Proteomes" id="UP000677228"/>
    </source>
</evidence>
<feature type="region of interest" description="Disordered" evidence="3">
    <location>
        <begin position="661"/>
        <end position="693"/>
    </location>
</feature>
<dbReference type="EMBL" id="CAJNOK010005500">
    <property type="protein sequence ID" value="CAF0974549.1"/>
    <property type="molecule type" value="Genomic_DNA"/>
</dbReference>
<dbReference type="InterPro" id="IPR003323">
    <property type="entry name" value="OTU_dom"/>
</dbReference>